<evidence type="ECO:0000256" key="4">
    <source>
        <dbReference type="ARBA" id="ARBA00022448"/>
    </source>
</evidence>
<evidence type="ECO:0000256" key="9">
    <source>
        <dbReference type="ARBA" id="ARBA00023065"/>
    </source>
</evidence>
<dbReference type="EMBL" id="BPQH01000005">
    <property type="protein sequence ID" value="GJD49302.1"/>
    <property type="molecule type" value="Genomic_DNA"/>
</dbReference>
<reference evidence="14" key="2">
    <citation type="submission" date="2021-08" db="EMBL/GenBank/DDBJ databases">
        <authorList>
            <person name="Tani A."/>
            <person name="Ola A."/>
            <person name="Ogura Y."/>
            <person name="Katsura K."/>
            <person name="Hayashi T."/>
        </authorList>
    </citation>
    <scope>NUCLEOTIDE SEQUENCE</scope>
    <source>
        <strain evidence="14">KCTC 52305</strain>
    </source>
</reference>
<name>A0ABQ4QVC1_9HYPH</name>
<comment type="subcellular location">
    <subcellularLocation>
        <location evidence="2 13">Cell membrane</location>
        <topology evidence="2 13">Multi-pass membrane protein</topology>
    </subcellularLocation>
</comment>
<evidence type="ECO:0000256" key="8">
    <source>
        <dbReference type="ARBA" id="ARBA00022989"/>
    </source>
</evidence>
<sequence>MLVRSPALTDRAGPGRPAGRTLRRLALALLAVLAAAGLLALLLALLGPGLRAPPARSPFGIGFREAAPSGAGSLGAWLLAMQAGFSRSLQAAVTGIKGGEGGYGLLVGLGFAYGVLHAAGPGHGKAVIAGYLMAGERALRRGFTLSLAAALLQACVALALVGGGAVLLRLTAAGLNRAGTAVETAGFACVALLGAVMTWRKAGRLAGLLEREAGPGCGPDCGHAVLADGARVEGLATWREQAGVVLAAGTRPCAGAVLVLVFALSQGVLWTGVAAVLAMALGTALTTGALAGLAVFAKGLALGLAGGRGRGGAVAVTALEAWAAAFVLVLGAGLLSGYAAAAF</sequence>
<keyword evidence="5" id="KW-1003">Cell membrane</keyword>
<keyword evidence="7 13" id="KW-0812">Transmembrane</keyword>
<evidence type="ECO:0000256" key="7">
    <source>
        <dbReference type="ARBA" id="ARBA00022692"/>
    </source>
</evidence>
<evidence type="ECO:0000256" key="13">
    <source>
        <dbReference type="RuleBase" id="RU362101"/>
    </source>
</evidence>
<evidence type="ECO:0000256" key="1">
    <source>
        <dbReference type="ARBA" id="ARBA00002510"/>
    </source>
</evidence>
<evidence type="ECO:0000256" key="12">
    <source>
        <dbReference type="ARBA" id="ARBA00023285"/>
    </source>
</evidence>
<evidence type="ECO:0000256" key="2">
    <source>
        <dbReference type="ARBA" id="ARBA00004651"/>
    </source>
</evidence>
<feature type="transmembrane region" description="Helical" evidence="13">
    <location>
        <begin position="180"/>
        <end position="199"/>
    </location>
</feature>
<proteinExistence type="inferred from homology"/>
<keyword evidence="6" id="KW-0533">Nickel</keyword>
<protein>
    <recommendedName>
        <fullName evidence="13">Nickel/cobalt efflux system</fullName>
    </recommendedName>
</protein>
<gene>
    <name evidence="14" type="ORF">OPKNFCMD_2032</name>
</gene>
<feature type="transmembrane region" description="Helical" evidence="13">
    <location>
        <begin position="319"/>
        <end position="341"/>
    </location>
</feature>
<keyword evidence="9" id="KW-0406">Ion transport</keyword>
<keyword evidence="8 13" id="KW-1133">Transmembrane helix</keyword>
<evidence type="ECO:0000313" key="14">
    <source>
        <dbReference type="EMBL" id="GJD49302.1"/>
    </source>
</evidence>
<keyword evidence="11 13" id="KW-0472">Membrane</keyword>
<evidence type="ECO:0000313" key="15">
    <source>
        <dbReference type="Proteomes" id="UP001055167"/>
    </source>
</evidence>
<dbReference type="RefSeq" id="WP_407068082.1">
    <property type="nucleotide sequence ID" value="NZ_BPQH01000005.1"/>
</dbReference>
<feature type="transmembrane region" description="Helical" evidence="13">
    <location>
        <begin position="256"/>
        <end position="281"/>
    </location>
</feature>
<dbReference type="Proteomes" id="UP001055167">
    <property type="component" value="Unassembled WGS sequence"/>
</dbReference>
<dbReference type="PANTHER" id="PTHR40659:SF1">
    <property type="entry name" value="NICKEL_COBALT EFFLUX SYSTEM RCNA"/>
    <property type="match status" value="1"/>
</dbReference>
<dbReference type="InterPro" id="IPR051224">
    <property type="entry name" value="NiCoT_RcnA"/>
</dbReference>
<keyword evidence="10" id="KW-0921">Nickel transport</keyword>
<dbReference type="PANTHER" id="PTHR40659">
    <property type="entry name" value="NICKEL/COBALT EFFLUX SYSTEM RCNA"/>
    <property type="match status" value="1"/>
</dbReference>
<keyword evidence="3" id="KW-0171">Cobalt transport</keyword>
<dbReference type="InterPro" id="IPR011541">
    <property type="entry name" value="Ni/Co_transpt_high_affinity"/>
</dbReference>
<keyword evidence="12" id="KW-0170">Cobalt</keyword>
<evidence type="ECO:0000256" key="11">
    <source>
        <dbReference type="ARBA" id="ARBA00023136"/>
    </source>
</evidence>
<dbReference type="Pfam" id="PF03824">
    <property type="entry name" value="NicO"/>
    <property type="match status" value="2"/>
</dbReference>
<evidence type="ECO:0000256" key="3">
    <source>
        <dbReference type="ARBA" id="ARBA00022426"/>
    </source>
</evidence>
<comment type="function">
    <text evidence="1">Efflux system for nickel and cobalt.</text>
</comment>
<keyword evidence="4 13" id="KW-0813">Transport</keyword>
<reference evidence="14" key="1">
    <citation type="journal article" date="2021" name="Front. Microbiol.">
        <title>Comprehensive Comparative Genomics and Phenotyping of Methylobacterium Species.</title>
        <authorList>
            <person name="Alessa O."/>
            <person name="Ogura Y."/>
            <person name="Fujitani Y."/>
            <person name="Takami H."/>
            <person name="Hayashi T."/>
            <person name="Sahin N."/>
            <person name="Tani A."/>
        </authorList>
    </citation>
    <scope>NUCLEOTIDE SEQUENCE</scope>
    <source>
        <strain evidence="14">KCTC 52305</strain>
    </source>
</reference>
<organism evidence="14 15">
    <name type="scientific">Methylobacterium crusticola</name>
    <dbReference type="NCBI Taxonomy" id="1697972"/>
    <lineage>
        <taxon>Bacteria</taxon>
        <taxon>Pseudomonadati</taxon>
        <taxon>Pseudomonadota</taxon>
        <taxon>Alphaproteobacteria</taxon>
        <taxon>Hyphomicrobiales</taxon>
        <taxon>Methylobacteriaceae</taxon>
        <taxon>Methylobacterium</taxon>
    </lineage>
</organism>
<keyword evidence="15" id="KW-1185">Reference proteome</keyword>
<evidence type="ECO:0000256" key="6">
    <source>
        <dbReference type="ARBA" id="ARBA00022596"/>
    </source>
</evidence>
<evidence type="ECO:0000256" key="10">
    <source>
        <dbReference type="ARBA" id="ARBA00023112"/>
    </source>
</evidence>
<accession>A0ABQ4QVC1</accession>
<feature type="transmembrane region" description="Helical" evidence="13">
    <location>
        <begin position="143"/>
        <end position="168"/>
    </location>
</feature>
<comment type="caution">
    <text evidence="14">The sequence shown here is derived from an EMBL/GenBank/DDBJ whole genome shotgun (WGS) entry which is preliminary data.</text>
</comment>
<comment type="similarity">
    <text evidence="13">Belongs to the NiCoT transporter (TC 2.A.52) family.</text>
</comment>
<feature type="transmembrane region" description="Helical" evidence="13">
    <location>
        <begin position="287"/>
        <end position="307"/>
    </location>
</feature>
<evidence type="ECO:0000256" key="5">
    <source>
        <dbReference type="ARBA" id="ARBA00022475"/>
    </source>
</evidence>